<dbReference type="InterPro" id="IPR003509">
    <property type="entry name" value="UPF0102_YraN-like"/>
</dbReference>
<dbReference type="PANTHER" id="PTHR34039">
    <property type="entry name" value="UPF0102 PROTEIN YRAN"/>
    <property type="match status" value="1"/>
</dbReference>
<keyword evidence="4" id="KW-1185">Reference proteome</keyword>
<sequence>MTGLRKDNRKQLGRLGEELAEAFLRERGYAIIERNWRCRTGEIDIIAQVDGILVFVEVRTRRSSTSFGLAKESIDYRKQLKVRETAQFYLHRYKKHEQRVRLDVIAVEFPGDGLPENAGTPLIEHMIGAF</sequence>
<dbReference type="Proteomes" id="UP000650466">
    <property type="component" value="Unassembled WGS sequence"/>
</dbReference>
<dbReference type="InterPro" id="IPR011335">
    <property type="entry name" value="Restrct_endonuc-II-like"/>
</dbReference>
<dbReference type="SUPFAM" id="SSF52980">
    <property type="entry name" value="Restriction endonuclease-like"/>
    <property type="match status" value="1"/>
</dbReference>
<dbReference type="NCBIfam" id="NF009154">
    <property type="entry name" value="PRK12497.3-3"/>
    <property type="match status" value="1"/>
</dbReference>
<dbReference type="GO" id="GO:0003676">
    <property type="term" value="F:nucleic acid binding"/>
    <property type="evidence" value="ECO:0007669"/>
    <property type="project" value="InterPro"/>
</dbReference>
<name>A0A926KM61_9BACL</name>
<proteinExistence type="inferred from homology"/>
<gene>
    <name evidence="3" type="ORF">ICC18_09635</name>
</gene>
<reference evidence="3" key="1">
    <citation type="submission" date="2020-09" db="EMBL/GenBank/DDBJ databases">
        <title>Draft Genome Sequence of Paenibacillus sp. WST5.</title>
        <authorList>
            <person name="Bao Z."/>
        </authorList>
    </citation>
    <scope>NUCLEOTIDE SEQUENCE</scope>
    <source>
        <strain evidence="3">WST5</strain>
    </source>
</reference>
<dbReference type="NCBIfam" id="NF009150">
    <property type="entry name" value="PRK12497.1-3"/>
    <property type="match status" value="1"/>
</dbReference>
<dbReference type="Pfam" id="PF02021">
    <property type="entry name" value="UPF0102"/>
    <property type="match status" value="1"/>
</dbReference>
<dbReference type="PANTHER" id="PTHR34039:SF1">
    <property type="entry name" value="UPF0102 PROTEIN YRAN"/>
    <property type="match status" value="1"/>
</dbReference>
<evidence type="ECO:0000256" key="2">
    <source>
        <dbReference type="HAMAP-Rule" id="MF_00048"/>
    </source>
</evidence>
<organism evidence="3 4">
    <name type="scientific">Paenibacillus sedimenti</name>
    <dbReference type="NCBI Taxonomy" id="2770274"/>
    <lineage>
        <taxon>Bacteria</taxon>
        <taxon>Bacillati</taxon>
        <taxon>Bacillota</taxon>
        <taxon>Bacilli</taxon>
        <taxon>Bacillales</taxon>
        <taxon>Paenibacillaceae</taxon>
        <taxon>Paenibacillus</taxon>
    </lineage>
</organism>
<protein>
    <recommendedName>
        <fullName evidence="2">UPF0102 protein ICC18_09635</fullName>
    </recommendedName>
</protein>
<dbReference type="CDD" id="cd20736">
    <property type="entry name" value="PoNe_Nuclease"/>
    <property type="match status" value="1"/>
</dbReference>
<evidence type="ECO:0000313" key="3">
    <source>
        <dbReference type="EMBL" id="MBD0380374.1"/>
    </source>
</evidence>
<dbReference type="RefSeq" id="WP_188174181.1">
    <property type="nucleotide sequence ID" value="NZ_JACVVD010000003.1"/>
</dbReference>
<evidence type="ECO:0000313" key="4">
    <source>
        <dbReference type="Proteomes" id="UP000650466"/>
    </source>
</evidence>
<dbReference type="NCBIfam" id="TIGR00252">
    <property type="entry name" value="YraN family protein"/>
    <property type="match status" value="1"/>
</dbReference>
<dbReference type="HAMAP" id="MF_00048">
    <property type="entry name" value="UPF0102"/>
    <property type="match status" value="1"/>
</dbReference>
<accession>A0A926KM61</accession>
<dbReference type="EMBL" id="JACVVD010000003">
    <property type="protein sequence ID" value="MBD0380374.1"/>
    <property type="molecule type" value="Genomic_DNA"/>
</dbReference>
<evidence type="ECO:0000256" key="1">
    <source>
        <dbReference type="ARBA" id="ARBA00006738"/>
    </source>
</evidence>
<dbReference type="InterPro" id="IPR011856">
    <property type="entry name" value="tRNA_endonuc-like_dom_sf"/>
</dbReference>
<dbReference type="AlphaFoldDB" id="A0A926KM61"/>
<comment type="caution">
    <text evidence="3">The sequence shown here is derived from an EMBL/GenBank/DDBJ whole genome shotgun (WGS) entry which is preliminary data.</text>
</comment>
<dbReference type="Gene3D" id="3.40.1350.10">
    <property type="match status" value="1"/>
</dbReference>
<comment type="similarity">
    <text evidence="1 2">Belongs to the UPF0102 family.</text>
</comment>